<evidence type="ECO:0000313" key="2">
    <source>
        <dbReference type="EMBL" id="CAD7576627.1"/>
    </source>
</evidence>
<feature type="transmembrane region" description="Helical" evidence="1">
    <location>
        <begin position="153"/>
        <end position="176"/>
    </location>
</feature>
<dbReference type="SUPFAM" id="SSF53649">
    <property type="entry name" value="Alkaline phosphatase-like"/>
    <property type="match status" value="3"/>
</dbReference>
<gene>
    <name evidence="2" type="ORF">TCMB3V08_LOCUS9193</name>
</gene>
<dbReference type="InterPro" id="IPR017850">
    <property type="entry name" value="Alkaline_phosphatase_core_sf"/>
</dbReference>
<organism evidence="2">
    <name type="scientific">Timema californicum</name>
    <name type="common">California timema</name>
    <name type="synonym">Walking stick</name>
    <dbReference type="NCBI Taxonomy" id="61474"/>
    <lineage>
        <taxon>Eukaryota</taxon>
        <taxon>Metazoa</taxon>
        <taxon>Ecdysozoa</taxon>
        <taxon>Arthropoda</taxon>
        <taxon>Hexapoda</taxon>
        <taxon>Insecta</taxon>
        <taxon>Pterygota</taxon>
        <taxon>Neoptera</taxon>
        <taxon>Polyneoptera</taxon>
        <taxon>Phasmatodea</taxon>
        <taxon>Timematodea</taxon>
        <taxon>Timematoidea</taxon>
        <taxon>Timematidae</taxon>
        <taxon>Timema</taxon>
    </lineage>
</organism>
<dbReference type="CDD" id="cd16018">
    <property type="entry name" value="Enpp"/>
    <property type="match status" value="1"/>
</dbReference>
<dbReference type="Gene3D" id="3.40.720.10">
    <property type="entry name" value="Alkaline Phosphatase, subunit A"/>
    <property type="match status" value="3"/>
</dbReference>
<accession>A0A7R9PAZ4</accession>
<protein>
    <submittedName>
        <fullName evidence="2">(California timema) hypothetical protein</fullName>
    </submittedName>
</protein>
<reference evidence="2" key="1">
    <citation type="submission" date="2020-11" db="EMBL/GenBank/DDBJ databases">
        <authorList>
            <person name="Tran Van P."/>
        </authorList>
    </citation>
    <scope>NUCLEOTIDE SEQUENCE</scope>
</reference>
<keyword evidence="1" id="KW-0472">Membrane</keyword>
<dbReference type="InterPro" id="IPR002591">
    <property type="entry name" value="Phosphodiest/P_Trfase"/>
</dbReference>
<sequence>MYTNMNTTLGIHGYDNAESNMHPYFIARGPLIKKNHVIAPFDTVDLYSLFAHILNISAPPNNGSLANVVDMLVVMPSHLTATPSVFFMVNILYPQKLAQSSPTDKGRSVCMAQLWVDTIELKEYENVCSCLEREGETIRGKTTLRTPGCMSPIAVFILLIASLVVGGFTVLTLYWVRQRRIMDNVDFSYRGIETLLDYIRQEVVDDSESLAARVGTSSLLFILKSSDALSTHPILLVVSFDGFRYNYFNKGVTPTMDSLKQEGSRAEYMHNVFPTKTFPNHHSIATGLYPESHGVLGNSVYDPVKKRVLGYSADLYKNSEVTPIWVSHTLNQNARDGRHSGVMMWPGGEFEYKQTLPTFRQPFDLNTAWEIRVDTVIGWILHRSTPANLVMLYFEEPDRRAHAFGPESPVVITHIEKLDNITRYLRQKLSANNLLGKVNVVQLSDHGMDSVTFPRIINLTDFVDKTLFQEVDTSPVLQIFPKIGSCVLVCPSGSDTGDGILASKAVSLVRTLVCRNSASSLRLRLSSGCICGIVGKMCHYQSLQNPYRKQRILSWVQVRPRLVTWSTLFKTTTRNCERIGSDDQSYDGQLRLKVKGPPVDKLARIWTIGTKEIMLVAVYAPMVGEDENVRVELWNELNEVLNACEPGQRIILFGNMNGWVGTQEENSERVIGRYGDDRVNENGNELKHKSKVDVIGMRYLRNVCGKTHMDRASDEWVLKECGLKGNPIEQCEGSKENTVYQTLKTSSKNRHYKIYRKAELPERWHYKNNLRTPPLLAVADEGYGFHDMYAAEQYFAREWHITMSPKMVFGLHGYDNSEPNMRPFFLSWGPCIKKNYVVSPFNTIDLYSLFSKILELTPPKTNVTGIYVEAILTTKT</sequence>
<keyword evidence="1" id="KW-1133">Transmembrane helix</keyword>
<name>A0A7R9PAZ4_TIMCA</name>
<dbReference type="PANTHER" id="PTHR10151:SF120">
    <property type="entry name" value="BIS(5'-ADENOSYL)-TRIPHOSPHATASE"/>
    <property type="match status" value="1"/>
</dbReference>
<dbReference type="PANTHER" id="PTHR10151">
    <property type="entry name" value="ECTONUCLEOTIDE PYROPHOSPHATASE/PHOSPHODIESTERASE"/>
    <property type="match status" value="1"/>
</dbReference>
<evidence type="ECO:0000256" key="1">
    <source>
        <dbReference type="SAM" id="Phobius"/>
    </source>
</evidence>
<dbReference type="GO" id="GO:0016787">
    <property type="term" value="F:hydrolase activity"/>
    <property type="evidence" value="ECO:0007669"/>
    <property type="project" value="UniProtKB-ARBA"/>
</dbReference>
<dbReference type="Pfam" id="PF01663">
    <property type="entry name" value="Phosphodiest"/>
    <property type="match status" value="2"/>
</dbReference>
<dbReference type="EMBL" id="OE184477">
    <property type="protein sequence ID" value="CAD7576627.1"/>
    <property type="molecule type" value="Genomic_DNA"/>
</dbReference>
<proteinExistence type="predicted"/>
<dbReference type="AlphaFoldDB" id="A0A7R9PAZ4"/>
<keyword evidence="1" id="KW-0812">Transmembrane</keyword>